<dbReference type="GO" id="GO:0005388">
    <property type="term" value="F:P-type calcium transporter activity"/>
    <property type="evidence" value="ECO:0007669"/>
    <property type="project" value="UniProtKB-EC"/>
</dbReference>
<evidence type="ECO:0000256" key="16">
    <source>
        <dbReference type="ARBA" id="ARBA00048694"/>
    </source>
</evidence>
<dbReference type="SFLD" id="SFLDF00027">
    <property type="entry name" value="p-type_atpase"/>
    <property type="match status" value="1"/>
</dbReference>
<dbReference type="SFLD" id="SFLDG00002">
    <property type="entry name" value="C1.7:_P-type_atpase_like"/>
    <property type="match status" value="1"/>
</dbReference>
<keyword evidence="9 17" id="KW-0067">ATP-binding</keyword>
<keyword evidence="12" id="KW-1278">Translocase</keyword>
<evidence type="ECO:0000256" key="17">
    <source>
        <dbReference type="RuleBase" id="RU361146"/>
    </source>
</evidence>
<comment type="subcellular location">
    <subcellularLocation>
        <location evidence="1 17">Membrane</location>
        <topology evidence="1 17">Multi-pass membrane protein</topology>
    </subcellularLocation>
</comment>
<keyword evidence="15 17" id="KW-0472">Membrane</keyword>
<dbReference type="InterPro" id="IPR024750">
    <property type="entry name" value="Ca_ATPase_N_dom"/>
</dbReference>
<dbReference type="Pfam" id="PF00690">
    <property type="entry name" value="Cation_ATPase_N"/>
    <property type="match status" value="1"/>
</dbReference>
<comment type="catalytic activity">
    <reaction evidence="16 17">
        <text>Ca(2+)(in) + ATP + H2O = Ca(2+)(out) + ADP + phosphate + H(+)</text>
        <dbReference type="Rhea" id="RHEA:18105"/>
        <dbReference type="ChEBI" id="CHEBI:15377"/>
        <dbReference type="ChEBI" id="CHEBI:15378"/>
        <dbReference type="ChEBI" id="CHEBI:29108"/>
        <dbReference type="ChEBI" id="CHEBI:30616"/>
        <dbReference type="ChEBI" id="CHEBI:43474"/>
        <dbReference type="ChEBI" id="CHEBI:456216"/>
        <dbReference type="EC" id="7.2.2.10"/>
    </reaction>
</comment>
<evidence type="ECO:0000256" key="12">
    <source>
        <dbReference type="ARBA" id="ARBA00022967"/>
    </source>
</evidence>
<dbReference type="SFLD" id="SFLDS00003">
    <property type="entry name" value="Haloacid_Dehalogenase"/>
    <property type="match status" value="1"/>
</dbReference>
<dbReference type="FunFam" id="3.40.1110.10:FF:000011">
    <property type="entry name" value="Calcium-transporting ATPase"/>
    <property type="match status" value="1"/>
</dbReference>
<comment type="function">
    <text evidence="17">Catalyzes the hydrolysis of ATP coupled with the transport of calcium.</text>
</comment>
<feature type="transmembrane region" description="Helical" evidence="17">
    <location>
        <begin position="395"/>
        <end position="425"/>
    </location>
</feature>
<dbReference type="InterPro" id="IPR006068">
    <property type="entry name" value="ATPase_P-typ_cation-transptr_C"/>
</dbReference>
<dbReference type="GO" id="GO:0005886">
    <property type="term" value="C:plasma membrane"/>
    <property type="evidence" value="ECO:0007669"/>
    <property type="project" value="TreeGrafter"/>
</dbReference>
<dbReference type="AlphaFoldDB" id="A0A1U8KCM9"/>
<dbReference type="InterPro" id="IPR023298">
    <property type="entry name" value="ATPase_P-typ_TM_dom_sf"/>
</dbReference>
<gene>
    <name evidence="20" type="primary">LOC107914343</name>
</gene>
<dbReference type="InterPro" id="IPR004014">
    <property type="entry name" value="ATPase_P-typ_cation-transptr_N"/>
</dbReference>
<feature type="transmembrane region" description="Helical" evidence="17">
    <location>
        <begin position="197"/>
        <end position="217"/>
    </location>
</feature>
<evidence type="ECO:0000259" key="18">
    <source>
        <dbReference type="SMART" id="SM00831"/>
    </source>
</evidence>
<evidence type="ECO:0000256" key="14">
    <source>
        <dbReference type="ARBA" id="ARBA00023065"/>
    </source>
</evidence>
<dbReference type="GO" id="GO:0046872">
    <property type="term" value="F:metal ion binding"/>
    <property type="evidence" value="ECO:0007669"/>
    <property type="project" value="UniProtKB-KW"/>
</dbReference>
<dbReference type="FunFam" id="1.20.5.170:FF:000026">
    <property type="entry name" value="Calcium-transporting ATPase"/>
    <property type="match status" value="1"/>
</dbReference>
<evidence type="ECO:0000256" key="5">
    <source>
        <dbReference type="ARBA" id="ARBA00022692"/>
    </source>
</evidence>
<dbReference type="EC" id="7.2.2.10" evidence="17"/>
<dbReference type="InterPro" id="IPR023299">
    <property type="entry name" value="ATPase_P-typ_cyto_dom_N"/>
</dbReference>
<reference evidence="19" key="1">
    <citation type="journal article" date="2020" name="Nat. Genet.">
        <title>Genomic diversifications of five Gossypium allopolyploid species and their impact on cotton improvement.</title>
        <authorList>
            <person name="Chen Z.J."/>
            <person name="Sreedasyam A."/>
            <person name="Ando A."/>
            <person name="Song Q."/>
            <person name="De Santiago L.M."/>
            <person name="Hulse-Kemp A.M."/>
            <person name="Ding M."/>
            <person name="Ye W."/>
            <person name="Kirkbride R.C."/>
            <person name="Jenkins J."/>
            <person name="Plott C."/>
            <person name="Lovell J."/>
            <person name="Lin Y.M."/>
            <person name="Vaughn R."/>
            <person name="Liu B."/>
            <person name="Simpson S."/>
            <person name="Scheffler B.E."/>
            <person name="Wen L."/>
            <person name="Saski C.A."/>
            <person name="Grover C.E."/>
            <person name="Hu G."/>
            <person name="Conover J.L."/>
            <person name="Carlson J.W."/>
            <person name="Shu S."/>
            <person name="Boston L.B."/>
            <person name="Williams M."/>
            <person name="Peterson D.G."/>
            <person name="McGee K."/>
            <person name="Jones D.C."/>
            <person name="Wendel J.F."/>
            <person name="Stelly D.M."/>
            <person name="Grimwood J."/>
            <person name="Schmutz J."/>
        </authorList>
    </citation>
    <scope>NUCLEOTIDE SEQUENCE [LARGE SCALE GENOMIC DNA]</scope>
    <source>
        <strain evidence="19">cv. TM-1</strain>
    </source>
</reference>
<feature type="transmembrane region" description="Helical" evidence="17">
    <location>
        <begin position="885"/>
        <end position="904"/>
    </location>
</feature>
<keyword evidence="10" id="KW-0460">Magnesium</keyword>
<feature type="transmembrane region" description="Helical" evidence="17">
    <location>
        <begin position="354"/>
        <end position="375"/>
    </location>
</feature>
<dbReference type="Gene3D" id="1.20.5.170">
    <property type="match status" value="1"/>
</dbReference>
<dbReference type="NCBIfam" id="TIGR01494">
    <property type="entry name" value="ATPase_P-type"/>
    <property type="match status" value="4"/>
</dbReference>
<dbReference type="RefSeq" id="XP_016698723.1">
    <property type="nucleotide sequence ID" value="XM_016843234.2"/>
</dbReference>
<dbReference type="PANTHER" id="PTHR24093">
    <property type="entry name" value="CATION TRANSPORTING ATPASE"/>
    <property type="match status" value="1"/>
</dbReference>
<dbReference type="FunFam" id="3.40.50.1000:FF:000011">
    <property type="entry name" value="Calcium-transporting ATPase"/>
    <property type="match status" value="1"/>
</dbReference>
<evidence type="ECO:0000256" key="15">
    <source>
        <dbReference type="ARBA" id="ARBA00023136"/>
    </source>
</evidence>
<evidence type="ECO:0000256" key="7">
    <source>
        <dbReference type="ARBA" id="ARBA00022741"/>
    </source>
</evidence>
<dbReference type="GO" id="GO:0005524">
    <property type="term" value="F:ATP binding"/>
    <property type="evidence" value="ECO:0007669"/>
    <property type="project" value="UniProtKB-KW"/>
</dbReference>
<keyword evidence="5 17" id="KW-0812">Transmembrane</keyword>
<dbReference type="GeneID" id="107914343"/>
<keyword evidence="3 17" id="KW-0813">Transport</keyword>
<feature type="domain" description="Cation-transporting P-type ATPase N-terminal" evidence="18">
    <location>
        <begin position="115"/>
        <end position="189"/>
    </location>
</feature>
<dbReference type="NCBIfam" id="TIGR01517">
    <property type="entry name" value="ATPase-IIB_Ca"/>
    <property type="match status" value="1"/>
</dbReference>
<dbReference type="PRINTS" id="PR00119">
    <property type="entry name" value="CATATPASE"/>
</dbReference>
<dbReference type="Pfam" id="PF00122">
    <property type="entry name" value="E1-E2_ATPase"/>
    <property type="match status" value="1"/>
</dbReference>
<dbReference type="GO" id="GO:0016887">
    <property type="term" value="F:ATP hydrolysis activity"/>
    <property type="evidence" value="ECO:0007669"/>
    <property type="project" value="InterPro"/>
</dbReference>
<evidence type="ECO:0000256" key="13">
    <source>
        <dbReference type="ARBA" id="ARBA00022989"/>
    </source>
</evidence>
<sequence length="1014" mass="109885">MDSYLNQNFDLKSKHSSDEALEKWRTVVGFVKNPKRRFRFTANLSKRYEAAAMRRTNQEKLRIAVLVSKAAFQFISGVQPSDYVVPEQVIAAGFQLCADELGSIVEGHDVKKLKFHGGVSGIAEKLSTSTNTGLSSDAALLSKRQEIYGINKFAEPEAKGFWVFVWEALQDMTLMILGACAIVSLVVGIAMEGWPAGAHDGLGIVASILLVVFVTATSDYRQSLQFKDLDKEKKKITIQVTRNDCRQKLSIYDLLPGDIVHLNIGDQVPADGLFVSGFSVLIDESSLTGESEPVVVNDKNPFMLSGTKLQDGSCKMLVTTVGMRTQWGKLMATLSEGGDDETPLQVKLNGVATIIGKVGLFFAVVTFAVMVQGLLRSKLQEGTIWSWSGDEALKLLEFFAVAVTIVVVAVPEGLPLAVTLSLAFAMKKMMNDKALVRHLAACETMGSATGICSDKTGTLTTNRMTVVKSCICMSVKEINSTNKASFCSEIHESAIKLLLQSIFMNTGGEIVTSKDGRREILGTPTETALLEFGLSLGGDPQTERQASKTVKVEPFNSTKKRMGVVLELPGGGLRAHTKGASEIVLAGCDKVIDSNGEVVPLDEKSINHLNATINEFANEALRTLCLAYLELKNGFSSDNAIPVSGYTCLGIVGIKDPVRPGVKESVAICRTAGITVRMVTGDNINTAKAIARECGILTDDGIAIEGPDFREKSQEELLKLIPKIQVIARSSPMDKHTLVKQLRTTFDEVVAVTGDGTNDAPALHEADIGLAMGIAGTEVAKESADVIILDDNFSTILTVAKWGRSVYINIQKFVQFQLTVNIVALIVNFSSACLTGSAPLTAVQLLWVNMIMDTLGALALATEPPTDELMKRAPVGRKGNFISNVMWRNIFGQSFYQLMVIWYLQARGKAMFELDGPDSTLKLNTLIFNSFVFCQVFNEISSRNMEEINVLSGILNNSVFVAVLGCTAVFQIIIIEFLGTFASTTPLTYSQWGLSVVIGFFSMPIAAALKLVPV</sequence>
<dbReference type="InterPro" id="IPR059000">
    <property type="entry name" value="ATPase_P-type_domA"/>
</dbReference>
<dbReference type="FunFam" id="1.20.1110.10:FF:000039">
    <property type="entry name" value="Calcium-transporting ATPase"/>
    <property type="match status" value="1"/>
</dbReference>
<name>A0A1U8KCM9_GOSHI</name>
<dbReference type="InterPro" id="IPR044492">
    <property type="entry name" value="P_typ_ATPase_HD_dom"/>
</dbReference>
<feature type="transmembrane region" description="Helical" evidence="17">
    <location>
        <begin position="992"/>
        <end position="1012"/>
    </location>
</feature>
<dbReference type="InterPro" id="IPR023214">
    <property type="entry name" value="HAD_sf"/>
</dbReference>
<evidence type="ECO:0000256" key="4">
    <source>
        <dbReference type="ARBA" id="ARBA00022568"/>
    </source>
</evidence>
<dbReference type="InterPro" id="IPR018303">
    <property type="entry name" value="ATPase_P-typ_P_site"/>
</dbReference>
<feature type="transmembrane region" description="Helical" evidence="17">
    <location>
        <begin position="959"/>
        <end position="980"/>
    </location>
</feature>
<organism evidence="19 20">
    <name type="scientific">Gossypium hirsutum</name>
    <name type="common">Upland cotton</name>
    <name type="synonym">Gossypium mexicanum</name>
    <dbReference type="NCBI Taxonomy" id="3635"/>
    <lineage>
        <taxon>Eukaryota</taxon>
        <taxon>Viridiplantae</taxon>
        <taxon>Streptophyta</taxon>
        <taxon>Embryophyta</taxon>
        <taxon>Tracheophyta</taxon>
        <taxon>Spermatophyta</taxon>
        <taxon>Magnoliopsida</taxon>
        <taxon>eudicotyledons</taxon>
        <taxon>Gunneridae</taxon>
        <taxon>Pentapetalae</taxon>
        <taxon>rosids</taxon>
        <taxon>malvids</taxon>
        <taxon>Malvales</taxon>
        <taxon>Malvaceae</taxon>
        <taxon>Malvoideae</taxon>
        <taxon>Gossypium</taxon>
    </lineage>
</organism>
<keyword evidence="14 17" id="KW-0406">Ion transport</keyword>
<evidence type="ECO:0000256" key="11">
    <source>
        <dbReference type="ARBA" id="ARBA00022860"/>
    </source>
</evidence>
<dbReference type="InterPro" id="IPR008250">
    <property type="entry name" value="ATPase_P-typ_transduc_dom_A_sf"/>
</dbReference>
<evidence type="ECO:0000313" key="20">
    <source>
        <dbReference type="RefSeq" id="XP_016698723.1"/>
    </source>
</evidence>
<keyword evidence="19" id="KW-1185">Reference proteome</keyword>
<keyword evidence="8 17" id="KW-0106">Calcium</keyword>
<dbReference type="Gene3D" id="3.40.1110.10">
    <property type="entry name" value="Calcium-transporting ATPase, cytoplasmic domain N"/>
    <property type="match status" value="1"/>
</dbReference>
<keyword evidence="4 17" id="KW-0109">Calcium transport</keyword>
<evidence type="ECO:0000256" key="2">
    <source>
        <dbReference type="ARBA" id="ARBA00006124"/>
    </source>
</evidence>
<dbReference type="PRINTS" id="PR00120">
    <property type="entry name" value="HATPASE"/>
</dbReference>
<dbReference type="InterPro" id="IPR036412">
    <property type="entry name" value="HAD-like_sf"/>
</dbReference>
<feature type="transmembrane region" description="Helical" evidence="17">
    <location>
        <begin position="818"/>
        <end position="840"/>
    </location>
</feature>
<evidence type="ECO:0000256" key="9">
    <source>
        <dbReference type="ARBA" id="ARBA00022840"/>
    </source>
</evidence>
<comment type="similarity">
    <text evidence="2 17">Belongs to the cation transport ATPase (P-type) (TC 3.A.3) family. Type IIB subfamily.</text>
</comment>
<dbReference type="SUPFAM" id="SSF81665">
    <property type="entry name" value="Calcium ATPase, transmembrane domain M"/>
    <property type="match status" value="1"/>
</dbReference>
<accession>A0A1U8KCM9</accession>
<keyword evidence="13 17" id="KW-1133">Transmembrane helix</keyword>
<evidence type="ECO:0000256" key="10">
    <source>
        <dbReference type="ARBA" id="ARBA00022842"/>
    </source>
</evidence>
<dbReference type="Pfam" id="PF13246">
    <property type="entry name" value="Cation_ATPase"/>
    <property type="match status" value="1"/>
</dbReference>
<dbReference type="SUPFAM" id="SSF56784">
    <property type="entry name" value="HAD-like"/>
    <property type="match status" value="1"/>
</dbReference>
<reference evidence="20" key="2">
    <citation type="submission" date="2025-08" db="UniProtKB">
        <authorList>
            <consortium name="RefSeq"/>
        </authorList>
    </citation>
    <scope>IDENTIFICATION</scope>
</reference>
<dbReference type="SUPFAM" id="SSF81660">
    <property type="entry name" value="Metal cation-transporting ATPase, ATP-binding domain N"/>
    <property type="match status" value="1"/>
</dbReference>
<evidence type="ECO:0000256" key="3">
    <source>
        <dbReference type="ARBA" id="ARBA00022448"/>
    </source>
</evidence>
<evidence type="ECO:0000313" key="19">
    <source>
        <dbReference type="Proteomes" id="UP000818029"/>
    </source>
</evidence>
<keyword evidence="7 17" id="KW-0547">Nucleotide-binding</keyword>
<comment type="caution">
    <text evidence="17">Lacks conserved residue(s) required for the propagation of feature annotation.</text>
</comment>
<dbReference type="InterPro" id="IPR001757">
    <property type="entry name" value="P_typ_ATPase"/>
</dbReference>
<dbReference type="GO" id="GO:0005516">
    <property type="term" value="F:calmodulin binding"/>
    <property type="evidence" value="ECO:0007669"/>
    <property type="project" value="UniProtKB-KW"/>
</dbReference>
<protein>
    <recommendedName>
        <fullName evidence="17">Calcium-transporting ATPase</fullName>
        <ecNumber evidence="17">7.2.2.10</ecNumber>
    </recommendedName>
</protein>
<dbReference type="PROSITE" id="PS00154">
    <property type="entry name" value="ATPASE_E1_E2"/>
    <property type="match status" value="1"/>
</dbReference>
<dbReference type="SUPFAM" id="SSF81653">
    <property type="entry name" value="Calcium ATPase, transduction domain A"/>
    <property type="match status" value="1"/>
</dbReference>
<dbReference type="Gene3D" id="1.20.1110.10">
    <property type="entry name" value="Calcium-transporting ATPase, transmembrane domain"/>
    <property type="match status" value="1"/>
</dbReference>
<dbReference type="Pfam" id="PF12515">
    <property type="entry name" value="CaATP_NAI"/>
    <property type="match status" value="1"/>
</dbReference>
<keyword evidence="6" id="KW-0479">Metal-binding</keyword>
<dbReference type="InterPro" id="IPR006408">
    <property type="entry name" value="P-type_ATPase_IIB"/>
</dbReference>
<dbReference type="FunFam" id="2.70.150.10:FF:000006">
    <property type="entry name" value="Calcium-transporting ATPase"/>
    <property type="match status" value="1"/>
</dbReference>
<dbReference type="Gene3D" id="2.70.150.10">
    <property type="entry name" value="Calcium-transporting ATPase, cytoplasmic transduction domain A"/>
    <property type="match status" value="1"/>
</dbReference>
<dbReference type="Proteomes" id="UP000818029">
    <property type="component" value="Chromosome D10"/>
</dbReference>
<keyword evidence="11" id="KW-0112">Calmodulin-binding</keyword>
<dbReference type="PANTHER" id="PTHR24093:SF474">
    <property type="entry name" value="CALCIUM-TRANSPORTING ATPASE 2, PLASMA MEMBRANE-TYPE"/>
    <property type="match status" value="1"/>
</dbReference>
<evidence type="ECO:0000256" key="6">
    <source>
        <dbReference type="ARBA" id="ARBA00022723"/>
    </source>
</evidence>
<evidence type="ECO:0000256" key="1">
    <source>
        <dbReference type="ARBA" id="ARBA00004141"/>
    </source>
</evidence>
<feature type="transmembrane region" description="Helical" evidence="17">
    <location>
        <begin position="172"/>
        <end position="191"/>
    </location>
</feature>
<evidence type="ECO:0000256" key="8">
    <source>
        <dbReference type="ARBA" id="ARBA00022837"/>
    </source>
</evidence>
<dbReference type="SMART" id="SM00831">
    <property type="entry name" value="Cation_ATPase_N"/>
    <property type="match status" value="1"/>
</dbReference>
<dbReference type="Gene3D" id="3.40.50.1000">
    <property type="entry name" value="HAD superfamily/HAD-like"/>
    <property type="match status" value="1"/>
</dbReference>
<proteinExistence type="inferred from homology"/>
<dbReference type="CDD" id="cd02081">
    <property type="entry name" value="P-type_ATPase_Ca_PMCA-like"/>
    <property type="match status" value="1"/>
</dbReference>
<dbReference type="Pfam" id="PF00689">
    <property type="entry name" value="Cation_ATPase_C"/>
    <property type="match status" value="1"/>
</dbReference>
<dbReference type="KEGG" id="ghi:107914343"/>